<gene>
    <name evidence="8" type="ORF">J2S42_007117</name>
</gene>
<feature type="transmembrane region" description="Helical" evidence="6">
    <location>
        <begin position="207"/>
        <end position="225"/>
    </location>
</feature>
<sequence>MVLARDAERDDAAPTARRLIPRWLSGVLLVLLSLLLVEVVIEAWVQVLFSSTTIDAQNRVVEDLPTWPKTLKNAIYLSMLAISALVLALEWRRWREFTSKADIALAVLGVVLILAGLVNGSELSLIAQAGYVYLRGVIVFYAWRVAFPSPKHIRWALIPVGALVVVNSVLAIWQTLAGYQAYQMVGWNNMTWARINRAHALMDHPNHLGHFLTLALLGLLCWFLVRKNVGWKLWLLFGFIALAGSATQSRESALGFLGAAIVLAILRRGKYVVIAVATAMVLAFAVGQVAISPENRTELARRLAGVTSALSLPSGAEREGFCVQGNAGCEDENSIPQREVRVLYAQQGVKLFFKRPVLGYGIGQFGGIAAYTADPKWFEDTRFGPDGFELYGSNEKQVDSFWLHLLVETGTLGVLAYLTWLFFLAWPLLRSSWADRKERWKENRAGPTTLWGIAVLVFAVLVAALAPSLEDPVFPAMLFSVLGISWVMLSRAGARTPVPAAETAAPADEPTARRTDEEV</sequence>
<feature type="transmembrane region" description="Helical" evidence="6">
    <location>
        <begin position="103"/>
        <end position="119"/>
    </location>
</feature>
<evidence type="ECO:0000256" key="3">
    <source>
        <dbReference type="ARBA" id="ARBA00022989"/>
    </source>
</evidence>
<dbReference type="InterPro" id="IPR007016">
    <property type="entry name" value="O-antigen_ligase-rel_domated"/>
</dbReference>
<keyword evidence="4 6" id="KW-0472">Membrane</keyword>
<keyword evidence="3 6" id="KW-1133">Transmembrane helix</keyword>
<dbReference type="PANTHER" id="PTHR37422">
    <property type="entry name" value="TEICHURONIC ACID BIOSYNTHESIS PROTEIN TUAE"/>
    <property type="match status" value="1"/>
</dbReference>
<dbReference type="GO" id="GO:0016020">
    <property type="term" value="C:membrane"/>
    <property type="evidence" value="ECO:0007669"/>
    <property type="project" value="UniProtKB-SubCell"/>
</dbReference>
<feature type="transmembrane region" description="Helical" evidence="6">
    <location>
        <begin position="472"/>
        <end position="489"/>
    </location>
</feature>
<dbReference type="EMBL" id="JAUSUZ010000001">
    <property type="protein sequence ID" value="MDQ0370448.1"/>
    <property type="molecule type" value="Genomic_DNA"/>
</dbReference>
<reference evidence="8 9" key="1">
    <citation type="submission" date="2023-07" db="EMBL/GenBank/DDBJ databases">
        <title>Sequencing the genomes of 1000 actinobacteria strains.</title>
        <authorList>
            <person name="Klenk H.-P."/>
        </authorList>
    </citation>
    <scope>NUCLEOTIDE SEQUENCE [LARGE SCALE GENOMIC DNA]</scope>
    <source>
        <strain evidence="8 9">DSM 44709</strain>
    </source>
</reference>
<feature type="transmembrane region" description="Helical" evidence="6">
    <location>
        <begin position="155"/>
        <end position="176"/>
    </location>
</feature>
<feature type="transmembrane region" description="Helical" evidence="6">
    <location>
        <begin position="357"/>
        <end position="373"/>
    </location>
</feature>
<feature type="transmembrane region" description="Helical" evidence="6">
    <location>
        <begin position="74"/>
        <end position="91"/>
    </location>
</feature>
<protein>
    <recommendedName>
        <fullName evidence="7">O-antigen ligase-related domain-containing protein</fullName>
    </recommendedName>
</protein>
<feature type="compositionally biased region" description="Basic and acidic residues" evidence="5">
    <location>
        <begin position="510"/>
        <end position="519"/>
    </location>
</feature>
<name>A0AAE3W5V5_9ACTN</name>
<dbReference type="RefSeq" id="WP_307246421.1">
    <property type="nucleotide sequence ID" value="NZ_JAUSUZ010000001.1"/>
</dbReference>
<dbReference type="Proteomes" id="UP001240236">
    <property type="component" value="Unassembled WGS sequence"/>
</dbReference>
<dbReference type="AlphaFoldDB" id="A0AAE3W5V5"/>
<dbReference type="InterPro" id="IPR051533">
    <property type="entry name" value="WaaL-like"/>
</dbReference>
<comment type="subcellular location">
    <subcellularLocation>
        <location evidence="1">Membrane</location>
        <topology evidence="1">Multi-pass membrane protein</topology>
    </subcellularLocation>
</comment>
<evidence type="ECO:0000256" key="6">
    <source>
        <dbReference type="SAM" id="Phobius"/>
    </source>
</evidence>
<dbReference type="Pfam" id="PF04932">
    <property type="entry name" value="Wzy_C"/>
    <property type="match status" value="1"/>
</dbReference>
<feature type="region of interest" description="Disordered" evidence="5">
    <location>
        <begin position="499"/>
        <end position="519"/>
    </location>
</feature>
<organism evidence="8 9">
    <name type="scientific">Catenuloplanes indicus</name>
    <dbReference type="NCBI Taxonomy" id="137267"/>
    <lineage>
        <taxon>Bacteria</taxon>
        <taxon>Bacillati</taxon>
        <taxon>Actinomycetota</taxon>
        <taxon>Actinomycetes</taxon>
        <taxon>Micromonosporales</taxon>
        <taxon>Micromonosporaceae</taxon>
        <taxon>Catenuloplanes</taxon>
    </lineage>
</organism>
<feature type="transmembrane region" description="Helical" evidence="6">
    <location>
        <begin position="234"/>
        <end position="265"/>
    </location>
</feature>
<keyword evidence="2 6" id="KW-0812">Transmembrane</keyword>
<evidence type="ECO:0000313" key="8">
    <source>
        <dbReference type="EMBL" id="MDQ0370448.1"/>
    </source>
</evidence>
<accession>A0AAE3W5V5</accession>
<feature type="domain" description="O-antigen ligase-related" evidence="7">
    <location>
        <begin position="237"/>
        <end position="418"/>
    </location>
</feature>
<comment type="caution">
    <text evidence="8">The sequence shown here is derived from an EMBL/GenBank/DDBJ whole genome shotgun (WGS) entry which is preliminary data.</text>
</comment>
<feature type="transmembrane region" description="Helical" evidence="6">
    <location>
        <begin position="271"/>
        <end position="291"/>
    </location>
</feature>
<proteinExistence type="predicted"/>
<evidence type="ECO:0000256" key="1">
    <source>
        <dbReference type="ARBA" id="ARBA00004141"/>
    </source>
</evidence>
<feature type="transmembrane region" description="Helical" evidence="6">
    <location>
        <begin position="449"/>
        <end position="466"/>
    </location>
</feature>
<dbReference type="PANTHER" id="PTHR37422:SF13">
    <property type="entry name" value="LIPOPOLYSACCHARIDE BIOSYNTHESIS PROTEIN PA4999-RELATED"/>
    <property type="match status" value="1"/>
</dbReference>
<evidence type="ECO:0000313" key="9">
    <source>
        <dbReference type="Proteomes" id="UP001240236"/>
    </source>
</evidence>
<feature type="transmembrane region" description="Helical" evidence="6">
    <location>
        <begin position="125"/>
        <end position="143"/>
    </location>
</feature>
<evidence type="ECO:0000256" key="5">
    <source>
        <dbReference type="SAM" id="MobiDB-lite"/>
    </source>
</evidence>
<feature type="compositionally biased region" description="Low complexity" evidence="5">
    <location>
        <begin position="499"/>
        <end position="509"/>
    </location>
</feature>
<evidence type="ECO:0000256" key="4">
    <source>
        <dbReference type="ARBA" id="ARBA00023136"/>
    </source>
</evidence>
<feature type="transmembrane region" description="Helical" evidence="6">
    <location>
        <begin position="401"/>
        <end position="429"/>
    </location>
</feature>
<feature type="transmembrane region" description="Helical" evidence="6">
    <location>
        <begin position="23"/>
        <end position="45"/>
    </location>
</feature>
<evidence type="ECO:0000259" key="7">
    <source>
        <dbReference type="Pfam" id="PF04932"/>
    </source>
</evidence>
<keyword evidence="9" id="KW-1185">Reference proteome</keyword>
<evidence type="ECO:0000256" key="2">
    <source>
        <dbReference type="ARBA" id="ARBA00022692"/>
    </source>
</evidence>